<evidence type="ECO:0000313" key="3">
    <source>
        <dbReference type="Proteomes" id="UP000000549"/>
    </source>
</evidence>
<dbReference type="HOGENOM" id="CLU_079868_0_0_14"/>
<dbReference type="EMBL" id="AE017245">
    <property type="protein sequence ID" value="AAZ43577.1"/>
    <property type="molecule type" value="Genomic_DNA"/>
</dbReference>
<keyword evidence="3" id="KW-1185">Reference proteome</keyword>
<gene>
    <name evidence="2" type="ordered locus">MS53_0157</name>
</gene>
<dbReference type="OrthoDB" id="400602at2"/>
<keyword evidence="1" id="KW-0175">Coiled coil</keyword>
<dbReference type="Proteomes" id="UP000000549">
    <property type="component" value="Chromosome"/>
</dbReference>
<organism evidence="2 3">
    <name type="scientific">Mycoplasmopsis synoviae (strain 53)</name>
    <name type="common">Mycoplasma synoviae</name>
    <dbReference type="NCBI Taxonomy" id="262723"/>
    <lineage>
        <taxon>Bacteria</taxon>
        <taxon>Bacillati</taxon>
        <taxon>Mycoplasmatota</taxon>
        <taxon>Mycoplasmoidales</taxon>
        <taxon>Metamycoplasmataceae</taxon>
        <taxon>Mycoplasmopsis</taxon>
    </lineage>
</organism>
<feature type="coiled-coil region" evidence="1">
    <location>
        <begin position="246"/>
        <end position="273"/>
    </location>
</feature>
<reference evidence="2 3" key="1">
    <citation type="journal article" date="2005" name="J. Bacteriol.">
        <title>Swine and poultry pathogens: the complete genome sequences of two strains of Mycoplasma hyopneumoniae and a strain of Mycoplasma synoviae.</title>
        <authorList>
            <person name="Vasconcelos A.T."/>
            <person name="Ferreira H.B."/>
            <person name="Bizarro C.V."/>
            <person name="Bonatto S.L."/>
            <person name="Carvalho M.O."/>
            <person name="Pinto P.M."/>
            <person name="Almeida D.F."/>
            <person name="Almeida L.G."/>
            <person name="Almeida R."/>
            <person name="Alves-Filho L."/>
            <person name="Assuncao E.N."/>
            <person name="Azevedo V.A."/>
            <person name="Bogo M.R."/>
            <person name="Brigido M.M."/>
            <person name="Brocchi M."/>
            <person name="Burity H.A."/>
            <person name="Camargo A.A."/>
            <person name="Camargo S.S."/>
            <person name="Carepo M.S."/>
            <person name="Carraro D.M."/>
            <person name="de Mattos Cascardo J.C."/>
            <person name="Castro L.A."/>
            <person name="Cavalcanti G."/>
            <person name="Chemale G."/>
            <person name="Collevatti R.G."/>
            <person name="Cunha C.W."/>
            <person name="Dallagiovanna B."/>
            <person name="Dambros B.P."/>
            <person name="Dellagostin O.A."/>
            <person name="Falcao C."/>
            <person name="Fantinatti-Garboggini F."/>
            <person name="Felipe M.S."/>
            <person name="Fiorentin L."/>
            <person name="Franco G.R."/>
            <person name="Freitas N.S."/>
            <person name="Frias D."/>
            <person name="Grangeiro T.B."/>
            <person name="Grisard E.C."/>
            <person name="Guimaraes C.T."/>
            <person name="Hungria M."/>
            <person name="Jardim S.N."/>
            <person name="Krieger M.A."/>
            <person name="Laurino J.P."/>
            <person name="Lima L.F."/>
            <person name="Lopes M.I."/>
            <person name="Loreto E.L."/>
            <person name="Madeira H.M."/>
            <person name="Manfio G.P."/>
            <person name="Maranhao A.Q."/>
            <person name="Martinkovics C.T."/>
            <person name="Medeiros S.R."/>
            <person name="Moreira M.A."/>
            <person name="Neiva M."/>
            <person name="Ramalho-Neto C.E."/>
            <person name="Nicolas M.F."/>
            <person name="Oliveira S.C."/>
            <person name="Paixao R.F."/>
            <person name="Pedrosa F.O."/>
            <person name="Pena S.D."/>
            <person name="Pereira M."/>
            <person name="Pereira-Ferrari L."/>
            <person name="Piffer I."/>
            <person name="Pinto L.S."/>
            <person name="Potrich D.P."/>
            <person name="Salim A.C."/>
            <person name="Santos F.R."/>
            <person name="Schmitt R."/>
            <person name="Schneider M.P."/>
            <person name="Schrank A."/>
            <person name="Schrank I.S."/>
            <person name="Schuck A.F."/>
            <person name="Seuanez H.N."/>
            <person name="Silva D.W."/>
            <person name="Silva R."/>
            <person name="Silva S.C."/>
            <person name="Soares C.M."/>
            <person name="Souza K.R."/>
            <person name="Souza R.C."/>
            <person name="Staats C.C."/>
            <person name="Steffens M.B."/>
            <person name="Teixeira S.M."/>
            <person name="Urmenyi T.P."/>
            <person name="Vainstein M.H."/>
            <person name="Zuccherato L.W."/>
            <person name="Simpson A.J."/>
            <person name="Zaha A."/>
        </authorList>
    </citation>
    <scope>NUCLEOTIDE SEQUENCE [LARGE SCALE GENOMIC DNA]</scope>
    <source>
        <strain evidence="2 3">53</strain>
    </source>
</reference>
<dbReference type="AlphaFoldDB" id="Q4A6P4"/>
<name>Q4A6P4_MYCS5</name>
<evidence type="ECO:0000256" key="1">
    <source>
        <dbReference type="SAM" id="Coils"/>
    </source>
</evidence>
<protein>
    <recommendedName>
        <fullName evidence="4">ATP synthase gamma chain</fullName>
    </recommendedName>
</protein>
<sequence length="299" mass="35460">MNVKSLVNKRESYTKIKKIVESDKNITLINILRLSKQNVFYFERSLQAKYYIESLAKRYEIKHFLILQKQLKILSKLSRVKSIWVYITEEEKFATNSYQRHERNMKKSIDFKRDFLVVIGKRANEFAIKHKAHVIFSHDKNDVEFLVKILPKFLQNYLKTNGFHNLNFVINSSKLKEAYLSVLPLNKLNFKIERNLQNKVESVDTSKLKIYPEIKEFINSEFESYLTYVSLSLLSESALISEKYKLVALNKTLNDLDEKLRLLNIRIEREKRELEVEQISILFKKKDLLHSSSIKKEGS</sequence>
<dbReference type="NCBIfam" id="NF045933">
    <property type="entry name" value="MSC_0622_gamma"/>
    <property type="match status" value="1"/>
</dbReference>
<dbReference type="STRING" id="262723.MS53_0157"/>
<evidence type="ECO:0008006" key="4">
    <source>
        <dbReference type="Google" id="ProtNLM"/>
    </source>
</evidence>
<dbReference type="KEGG" id="msy:MS53_0157"/>
<dbReference type="eggNOG" id="ENOG5033TK5">
    <property type="taxonomic scope" value="Bacteria"/>
</dbReference>
<dbReference type="RefSeq" id="WP_011283320.1">
    <property type="nucleotide sequence ID" value="NC_007294.1"/>
</dbReference>
<accession>Q4A6P4</accession>
<evidence type="ECO:0000313" key="2">
    <source>
        <dbReference type="EMBL" id="AAZ43577.1"/>
    </source>
</evidence>
<proteinExistence type="predicted"/>